<evidence type="ECO:0000313" key="1">
    <source>
        <dbReference type="EMBL" id="KAF5728878.1"/>
    </source>
</evidence>
<comment type="caution">
    <text evidence="1">The sequence shown here is derived from an EMBL/GenBank/DDBJ whole genome shotgun (WGS) entry which is preliminary data.</text>
</comment>
<dbReference type="NCBIfam" id="TIGR01615">
    <property type="entry name" value="A_thal_3542"/>
    <property type="match status" value="1"/>
</dbReference>
<gene>
    <name evidence="1" type="ORF">HS088_TW21G01032</name>
</gene>
<dbReference type="InParanoid" id="A0A7J7C447"/>
<dbReference type="PANTHER" id="PTHR31579:SF42">
    <property type="entry name" value="DUF506 FAMILY PROTEIN (DUF506)"/>
    <property type="match status" value="1"/>
</dbReference>
<keyword evidence="2" id="KW-1185">Reference proteome</keyword>
<dbReference type="Proteomes" id="UP000593562">
    <property type="component" value="Unassembled WGS sequence"/>
</dbReference>
<evidence type="ECO:0000313" key="2">
    <source>
        <dbReference type="Proteomes" id="UP000593562"/>
    </source>
</evidence>
<accession>A0A7J7C447</accession>
<evidence type="ECO:0008006" key="3">
    <source>
        <dbReference type="Google" id="ProtNLM"/>
    </source>
</evidence>
<dbReference type="InterPro" id="IPR006502">
    <property type="entry name" value="PDDEXK-like"/>
</dbReference>
<dbReference type="PANTHER" id="PTHR31579">
    <property type="entry name" value="OS03G0796600 PROTEIN"/>
    <property type="match status" value="1"/>
</dbReference>
<dbReference type="AlphaFoldDB" id="A0A7J7C447"/>
<dbReference type="Pfam" id="PF04720">
    <property type="entry name" value="PDDEXK_6"/>
    <property type="match status" value="1"/>
</dbReference>
<organism evidence="1 2">
    <name type="scientific">Tripterygium wilfordii</name>
    <name type="common">Thunder God vine</name>
    <dbReference type="NCBI Taxonomy" id="458696"/>
    <lineage>
        <taxon>Eukaryota</taxon>
        <taxon>Viridiplantae</taxon>
        <taxon>Streptophyta</taxon>
        <taxon>Embryophyta</taxon>
        <taxon>Tracheophyta</taxon>
        <taxon>Spermatophyta</taxon>
        <taxon>Magnoliopsida</taxon>
        <taxon>eudicotyledons</taxon>
        <taxon>Gunneridae</taxon>
        <taxon>Pentapetalae</taxon>
        <taxon>rosids</taxon>
        <taxon>fabids</taxon>
        <taxon>Celastrales</taxon>
        <taxon>Celastraceae</taxon>
        <taxon>Tripterygium</taxon>
    </lineage>
</organism>
<reference evidence="1 2" key="1">
    <citation type="journal article" date="2020" name="Nat. Commun.">
        <title>Genome of Tripterygium wilfordii and identification of cytochrome P450 involved in triptolide biosynthesis.</title>
        <authorList>
            <person name="Tu L."/>
            <person name="Su P."/>
            <person name="Zhang Z."/>
            <person name="Gao L."/>
            <person name="Wang J."/>
            <person name="Hu T."/>
            <person name="Zhou J."/>
            <person name="Zhang Y."/>
            <person name="Zhao Y."/>
            <person name="Liu Y."/>
            <person name="Song Y."/>
            <person name="Tong Y."/>
            <person name="Lu Y."/>
            <person name="Yang J."/>
            <person name="Xu C."/>
            <person name="Jia M."/>
            <person name="Peters R.J."/>
            <person name="Huang L."/>
            <person name="Gao W."/>
        </authorList>
    </citation>
    <scope>NUCLEOTIDE SEQUENCE [LARGE SCALE GENOMIC DNA]</scope>
    <source>
        <strain evidence="2">cv. XIE 37</strain>
        <tissue evidence="1">Leaf</tissue>
    </source>
</reference>
<sequence length="297" mass="33997">MVKIPVRFERVAAAFNEASRARQSPCDSSGSDHSPDITPYDLSDLVNCFLERDNEDVREIEQEETECSWSDSENRDKLKSLFSNDDDDDAKQKIFAETELALGVFKDRTVQDLKRRLMSRLRDRGFDAGLCKSRWERFGRHPAGCYEYVDVNINGTRHIIEVNLAGEFEIARPTNGYLSLLNLFPKIFVGKPEELKKVTRVMCSGIRESMKSVSMDIPPWRRNGFVQAKWFGHYKRTTNETPTKCGDHDQEVVARRTILGFEAFPVKAYNCRDDYGRKDGMRFGHLTAAFNGSGNGR</sequence>
<protein>
    <recommendedName>
        <fullName evidence="3">DUF506 family protein</fullName>
    </recommendedName>
</protein>
<name>A0A7J7C447_TRIWF</name>
<dbReference type="EMBL" id="JAAARO010000021">
    <property type="protein sequence ID" value="KAF5728878.1"/>
    <property type="molecule type" value="Genomic_DNA"/>
</dbReference>
<proteinExistence type="predicted"/>
<dbReference type="OrthoDB" id="548115at2759"/>